<evidence type="ECO:0000313" key="1">
    <source>
        <dbReference type="EMBL" id="EMD32392.1"/>
    </source>
</evidence>
<gene>
    <name evidence="1" type="ORF">CERSUDRAFT_99480</name>
</gene>
<evidence type="ECO:0000313" key="2">
    <source>
        <dbReference type="Proteomes" id="UP000016930"/>
    </source>
</evidence>
<dbReference type="HOGENOM" id="CLU_2573659_0_0_1"/>
<organism evidence="1 2">
    <name type="scientific">Ceriporiopsis subvermispora (strain B)</name>
    <name type="common">White-rot fungus</name>
    <name type="synonym">Gelatoporia subvermispora</name>
    <dbReference type="NCBI Taxonomy" id="914234"/>
    <lineage>
        <taxon>Eukaryota</taxon>
        <taxon>Fungi</taxon>
        <taxon>Dikarya</taxon>
        <taxon>Basidiomycota</taxon>
        <taxon>Agaricomycotina</taxon>
        <taxon>Agaricomycetes</taxon>
        <taxon>Polyporales</taxon>
        <taxon>Gelatoporiaceae</taxon>
        <taxon>Gelatoporia</taxon>
    </lineage>
</organism>
<reference evidence="1 2" key="1">
    <citation type="journal article" date="2012" name="Proc. Natl. Acad. Sci. U.S.A.">
        <title>Comparative genomics of Ceriporiopsis subvermispora and Phanerochaete chrysosporium provide insight into selective ligninolysis.</title>
        <authorList>
            <person name="Fernandez-Fueyo E."/>
            <person name="Ruiz-Duenas F.J."/>
            <person name="Ferreira P."/>
            <person name="Floudas D."/>
            <person name="Hibbett D.S."/>
            <person name="Canessa P."/>
            <person name="Larrondo L.F."/>
            <person name="James T.Y."/>
            <person name="Seelenfreund D."/>
            <person name="Lobos S."/>
            <person name="Polanco R."/>
            <person name="Tello M."/>
            <person name="Honda Y."/>
            <person name="Watanabe T."/>
            <person name="Watanabe T."/>
            <person name="Ryu J.S."/>
            <person name="Kubicek C.P."/>
            <person name="Schmoll M."/>
            <person name="Gaskell J."/>
            <person name="Hammel K.E."/>
            <person name="St John F.J."/>
            <person name="Vanden Wymelenberg A."/>
            <person name="Sabat G."/>
            <person name="Splinter BonDurant S."/>
            <person name="Syed K."/>
            <person name="Yadav J.S."/>
            <person name="Doddapaneni H."/>
            <person name="Subramanian V."/>
            <person name="Lavin J.L."/>
            <person name="Oguiza J.A."/>
            <person name="Perez G."/>
            <person name="Pisabarro A.G."/>
            <person name="Ramirez L."/>
            <person name="Santoyo F."/>
            <person name="Master E."/>
            <person name="Coutinho P.M."/>
            <person name="Henrissat B."/>
            <person name="Lombard V."/>
            <person name="Magnuson J.K."/>
            <person name="Kuees U."/>
            <person name="Hori C."/>
            <person name="Igarashi K."/>
            <person name="Samejima M."/>
            <person name="Held B.W."/>
            <person name="Barry K.W."/>
            <person name="LaButti K.M."/>
            <person name="Lapidus A."/>
            <person name="Lindquist E.A."/>
            <person name="Lucas S.M."/>
            <person name="Riley R."/>
            <person name="Salamov A.A."/>
            <person name="Hoffmeister D."/>
            <person name="Schwenk D."/>
            <person name="Hadar Y."/>
            <person name="Yarden O."/>
            <person name="de Vries R.P."/>
            <person name="Wiebenga A."/>
            <person name="Stenlid J."/>
            <person name="Eastwood D."/>
            <person name="Grigoriev I.V."/>
            <person name="Berka R.M."/>
            <person name="Blanchette R.A."/>
            <person name="Kersten P."/>
            <person name="Martinez A.T."/>
            <person name="Vicuna R."/>
            <person name="Cullen D."/>
        </authorList>
    </citation>
    <scope>NUCLEOTIDE SEQUENCE [LARGE SCALE GENOMIC DNA]</scope>
    <source>
        <strain evidence="1 2">B</strain>
    </source>
</reference>
<accession>M2R2D2</accession>
<proteinExistence type="predicted"/>
<dbReference type="EMBL" id="KB445811">
    <property type="protein sequence ID" value="EMD32392.1"/>
    <property type="molecule type" value="Genomic_DNA"/>
</dbReference>
<keyword evidence="2" id="KW-1185">Reference proteome</keyword>
<dbReference type="Proteomes" id="UP000016930">
    <property type="component" value="Unassembled WGS sequence"/>
</dbReference>
<protein>
    <submittedName>
        <fullName evidence="1">Uncharacterized protein</fullName>
    </submittedName>
</protein>
<name>M2R2D2_CERS8</name>
<sequence length="81" mass="8886">MGDLQMLWWRIREGAPALHRASYPGALDRSVWMPKSQIAAAFHARSHTPLRPFLFARPQVSNDPYILAGANASQGCAIPSG</sequence>
<dbReference type="AlphaFoldDB" id="M2R2D2"/>